<dbReference type="Proteomes" id="UP000178943">
    <property type="component" value="Unassembled WGS sequence"/>
</dbReference>
<evidence type="ECO:0000313" key="2">
    <source>
        <dbReference type="EMBL" id="OGF63299.1"/>
    </source>
</evidence>
<dbReference type="PANTHER" id="PTHR42912">
    <property type="entry name" value="METHYLTRANSFERASE"/>
    <property type="match status" value="1"/>
</dbReference>
<feature type="domain" description="Methyltransferase type 11" evidence="1">
    <location>
        <begin position="43"/>
        <end position="128"/>
    </location>
</feature>
<gene>
    <name evidence="2" type="ORF">A2Y62_00510</name>
</gene>
<reference evidence="2 3" key="1">
    <citation type="journal article" date="2016" name="Nat. Commun.">
        <title>Thousands of microbial genomes shed light on interconnected biogeochemical processes in an aquifer system.</title>
        <authorList>
            <person name="Anantharaman K."/>
            <person name="Brown C.T."/>
            <person name="Hug L.A."/>
            <person name="Sharon I."/>
            <person name="Castelle C.J."/>
            <person name="Probst A.J."/>
            <person name="Thomas B.C."/>
            <person name="Singh A."/>
            <person name="Wilkins M.J."/>
            <person name="Karaoz U."/>
            <person name="Brodie E.L."/>
            <person name="Williams K.H."/>
            <person name="Hubbard S.S."/>
            <person name="Banfield J.F."/>
        </authorList>
    </citation>
    <scope>NUCLEOTIDE SEQUENCE [LARGE SCALE GENOMIC DNA]</scope>
</reference>
<dbReference type="STRING" id="1817863.A2Y62_00510"/>
<dbReference type="InterPro" id="IPR050508">
    <property type="entry name" value="Methyltransf_Superfamily"/>
</dbReference>
<name>A0A1F5VIL5_9BACT</name>
<dbReference type="AlphaFoldDB" id="A0A1F5VIL5"/>
<evidence type="ECO:0000259" key="1">
    <source>
        <dbReference type="Pfam" id="PF08241"/>
    </source>
</evidence>
<comment type="caution">
    <text evidence="2">The sequence shown here is derived from an EMBL/GenBank/DDBJ whole genome shotgun (WGS) entry which is preliminary data.</text>
</comment>
<dbReference type="InterPro" id="IPR013216">
    <property type="entry name" value="Methyltransf_11"/>
</dbReference>
<dbReference type="EMBL" id="MFGW01000166">
    <property type="protein sequence ID" value="OGF63299.1"/>
    <property type="molecule type" value="Genomic_DNA"/>
</dbReference>
<evidence type="ECO:0000313" key="3">
    <source>
        <dbReference type="Proteomes" id="UP000178943"/>
    </source>
</evidence>
<dbReference type="PANTHER" id="PTHR42912:SF80">
    <property type="entry name" value="METHYLTRANSFERASE DOMAIN-CONTAINING PROTEIN"/>
    <property type="match status" value="1"/>
</dbReference>
<proteinExistence type="predicted"/>
<dbReference type="Gene3D" id="3.40.50.150">
    <property type="entry name" value="Vaccinia Virus protein VP39"/>
    <property type="match status" value="1"/>
</dbReference>
<dbReference type="Pfam" id="PF08241">
    <property type="entry name" value="Methyltransf_11"/>
    <property type="match status" value="1"/>
</dbReference>
<dbReference type="GO" id="GO:0008757">
    <property type="term" value="F:S-adenosylmethionine-dependent methyltransferase activity"/>
    <property type="evidence" value="ECO:0007669"/>
    <property type="project" value="InterPro"/>
</dbReference>
<dbReference type="InterPro" id="IPR029063">
    <property type="entry name" value="SAM-dependent_MTases_sf"/>
</dbReference>
<dbReference type="CDD" id="cd02440">
    <property type="entry name" value="AdoMet_MTases"/>
    <property type="match status" value="1"/>
</dbReference>
<dbReference type="SUPFAM" id="SSF53335">
    <property type="entry name" value="S-adenosyl-L-methionine-dependent methyltransferases"/>
    <property type="match status" value="1"/>
</dbReference>
<accession>A0A1F5VIL5</accession>
<organism evidence="2 3">
    <name type="scientific">Candidatus Fischerbacteria bacterium RBG_13_37_8</name>
    <dbReference type="NCBI Taxonomy" id="1817863"/>
    <lineage>
        <taxon>Bacteria</taxon>
        <taxon>Candidatus Fischeribacteriota</taxon>
    </lineage>
</organism>
<sequence length="217" mass="24501">MDKIALFEVFINEYDNWFDEHNLLYLSELDAVNHFIPKGKRGLEIGVGTARFAALLGIEYGIEPSEKMAGVASSRGIKVIRGVAENLPLKADSFDFVLFVTTLCFVRNVSESINEAKRVLKKNGLLIIGLLDKDSVLGRNYLIKRKGNKMYQHAVFYSAVEILALLKAMDFLNFSVIQTIFSEQNERQKYIKGYGKGLFVVIKAVKRKGDRCSQVHT</sequence>
<protein>
    <recommendedName>
        <fullName evidence="1">Methyltransferase type 11 domain-containing protein</fullName>
    </recommendedName>
</protein>